<dbReference type="AlphaFoldDB" id="A0A9P1D2N6"/>
<reference evidence="1" key="1">
    <citation type="submission" date="2022-10" db="EMBL/GenBank/DDBJ databases">
        <authorList>
            <person name="Chen Y."/>
            <person name="Dougan E. K."/>
            <person name="Chan C."/>
            <person name="Rhodes N."/>
            <person name="Thang M."/>
        </authorList>
    </citation>
    <scope>NUCLEOTIDE SEQUENCE</scope>
</reference>
<name>A0A9P1D2N6_9DINO</name>
<evidence type="ECO:0000313" key="2">
    <source>
        <dbReference type="EMBL" id="CAL1156094.1"/>
    </source>
</evidence>
<evidence type="ECO:0000313" key="1">
    <source>
        <dbReference type="EMBL" id="CAI4002719.1"/>
    </source>
</evidence>
<dbReference type="EMBL" id="CAMXCT010003146">
    <property type="protein sequence ID" value="CAI4002719.1"/>
    <property type="molecule type" value="Genomic_DNA"/>
</dbReference>
<proteinExistence type="predicted"/>
<organism evidence="1">
    <name type="scientific">Cladocopium goreaui</name>
    <dbReference type="NCBI Taxonomy" id="2562237"/>
    <lineage>
        <taxon>Eukaryota</taxon>
        <taxon>Sar</taxon>
        <taxon>Alveolata</taxon>
        <taxon>Dinophyceae</taxon>
        <taxon>Suessiales</taxon>
        <taxon>Symbiodiniaceae</taxon>
        <taxon>Cladocopium</taxon>
    </lineage>
</organism>
<gene>
    <name evidence="1" type="ORF">C1SCF055_LOCUS28655</name>
</gene>
<dbReference type="InterPro" id="IPR011333">
    <property type="entry name" value="SKP1/BTB/POZ_sf"/>
</dbReference>
<evidence type="ECO:0000313" key="4">
    <source>
        <dbReference type="Proteomes" id="UP001152797"/>
    </source>
</evidence>
<accession>A0A9P1D2N6</accession>
<dbReference type="OrthoDB" id="6359943at2759"/>
<dbReference type="EMBL" id="CAMXCT020003146">
    <property type="protein sequence ID" value="CAL1156094.1"/>
    <property type="molecule type" value="Genomic_DNA"/>
</dbReference>
<dbReference type="CDD" id="cd18186">
    <property type="entry name" value="BTB_POZ_ZBTB_KLHL-like"/>
    <property type="match status" value="1"/>
</dbReference>
<keyword evidence="4" id="KW-1185">Reference proteome</keyword>
<sequence length="216" mass="24773">MSSDYLELFWSLLDLSKHDELRSTIPRNFSWNILHPVDQTAVLVAACKLPVVAQEEERILDLIEWFVKSGASISQKSGNTNRCYQVWKTKDKDNTTIKVEFTGHSVMSYINAWRQALQGKPEWKQQFDFLAKVVERIARASRQLHTRRRASVDEGIVDIWEKYLHATISHDLTIEASDGRVTAHAQMLMAASPVVQAMLESPMKERQTLGISENFK</sequence>
<reference evidence="2" key="2">
    <citation type="submission" date="2024-04" db="EMBL/GenBank/DDBJ databases">
        <authorList>
            <person name="Chen Y."/>
            <person name="Shah S."/>
            <person name="Dougan E. K."/>
            <person name="Thang M."/>
            <person name="Chan C."/>
        </authorList>
    </citation>
    <scope>NUCLEOTIDE SEQUENCE [LARGE SCALE GENOMIC DNA]</scope>
</reference>
<protein>
    <submittedName>
        <fullName evidence="3">BTB/POZ and TAZ domain-containing protein 4</fullName>
    </submittedName>
</protein>
<dbReference type="EMBL" id="CAMXCT030003146">
    <property type="protein sequence ID" value="CAL4790031.1"/>
    <property type="molecule type" value="Genomic_DNA"/>
</dbReference>
<dbReference type="Gene3D" id="3.30.710.10">
    <property type="entry name" value="Potassium Channel Kv1.1, Chain A"/>
    <property type="match status" value="1"/>
</dbReference>
<comment type="caution">
    <text evidence="1">The sequence shown here is derived from an EMBL/GenBank/DDBJ whole genome shotgun (WGS) entry which is preliminary data.</text>
</comment>
<dbReference type="Proteomes" id="UP001152797">
    <property type="component" value="Unassembled WGS sequence"/>
</dbReference>
<evidence type="ECO:0000313" key="3">
    <source>
        <dbReference type="EMBL" id="CAL4790031.1"/>
    </source>
</evidence>